<gene>
    <name evidence="5" type="ORF">J1N51_09070</name>
</gene>
<feature type="signal peptide" evidence="3">
    <location>
        <begin position="1"/>
        <end position="24"/>
    </location>
</feature>
<dbReference type="PANTHER" id="PTHR34216:SF3">
    <property type="entry name" value="POLY-BETA-1,6-N-ACETYL-D-GLUCOSAMINE N-DEACETYLASE"/>
    <property type="match status" value="1"/>
</dbReference>
<dbReference type="Pfam" id="PF01522">
    <property type="entry name" value="Polysacc_deac_1"/>
    <property type="match status" value="1"/>
</dbReference>
<evidence type="ECO:0000256" key="1">
    <source>
        <dbReference type="ARBA" id="ARBA00004613"/>
    </source>
</evidence>
<dbReference type="CDD" id="cd10973">
    <property type="entry name" value="CE4_DAC_u4_5s"/>
    <property type="match status" value="1"/>
</dbReference>
<dbReference type="GO" id="GO:0016810">
    <property type="term" value="F:hydrolase activity, acting on carbon-nitrogen (but not peptide) bonds"/>
    <property type="evidence" value="ECO:0007669"/>
    <property type="project" value="InterPro"/>
</dbReference>
<feature type="chain" id="PRO_5037953184" evidence="3">
    <location>
        <begin position="25"/>
        <end position="350"/>
    </location>
</feature>
<dbReference type="InterPro" id="IPR011330">
    <property type="entry name" value="Glyco_hydro/deAcase_b/a-brl"/>
</dbReference>
<evidence type="ECO:0000256" key="2">
    <source>
        <dbReference type="ARBA" id="ARBA00022729"/>
    </source>
</evidence>
<feature type="domain" description="NodB homology" evidence="4">
    <location>
        <begin position="81"/>
        <end position="350"/>
    </location>
</feature>
<dbReference type="Proteomes" id="UP000682739">
    <property type="component" value="Chromosome"/>
</dbReference>
<reference evidence="5" key="1">
    <citation type="submission" date="2021-03" db="EMBL/GenBank/DDBJ databases">
        <title>Description of Psychrosphaera ytuae sp. nov. isolated from deep sea sediment of South China Sea.</title>
        <authorList>
            <person name="Zhang J."/>
            <person name="Xu X.-D."/>
        </authorList>
    </citation>
    <scope>NUCLEOTIDE SEQUENCE</scope>
    <source>
        <strain evidence="5">MTZ26</strain>
    </source>
</reference>
<organism evidence="5 6">
    <name type="scientific">Psychrosphaera ytuae</name>
    <dbReference type="NCBI Taxonomy" id="2820710"/>
    <lineage>
        <taxon>Bacteria</taxon>
        <taxon>Pseudomonadati</taxon>
        <taxon>Pseudomonadota</taxon>
        <taxon>Gammaproteobacteria</taxon>
        <taxon>Alteromonadales</taxon>
        <taxon>Pseudoalteromonadaceae</taxon>
        <taxon>Psychrosphaera</taxon>
    </lineage>
</organism>
<dbReference type="KEGG" id="psym:J1N51_09070"/>
<keyword evidence="6" id="KW-1185">Reference proteome</keyword>
<dbReference type="InterPro" id="IPR051398">
    <property type="entry name" value="Polysacch_Deacetylase"/>
</dbReference>
<evidence type="ECO:0000256" key="3">
    <source>
        <dbReference type="SAM" id="SignalP"/>
    </source>
</evidence>
<evidence type="ECO:0000313" key="5">
    <source>
        <dbReference type="EMBL" id="QTH62913.1"/>
    </source>
</evidence>
<dbReference type="Gene3D" id="3.20.20.370">
    <property type="entry name" value="Glycoside hydrolase/deacetylase"/>
    <property type="match status" value="1"/>
</dbReference>
<dbReference type="PROSITE" id="PS51677">
    <property type="entry name" value="NODB"/>
    <property type="match status" value="1"/>
</dbReference>
<dbReference type="InterPro" id="IPR002509">
    <property type="entry name" value="NODB_dom"/>
</dbReference>
<protein>
    <submittedName>
        <fullName evidence="5">Polysaccharide deacetylase family protein</fullName>
    </submittedName>
</protein>
<sequence>MQKVLFTLVVIFITAVFTAQTSTAATVLIYHHVDENTPKSTSVTTEQFIEHLELIESLGLKVVPLPVIVNAIKDGTPVDHNWVALTFDDGFRNVYDNAFPILKERNLPFTVFVNPQMVKPSKLYMDWSQLKTLTEHGGDIMNHTLAHENLVQDGLTAKDVEDNILLAEAMIKEKLGQNHKTLAYPFGEYNDVIKGILKKHGFVGFAQHSGAIGNSSDLQALTRFPANGIYANPKTLKAKLNSIPFDFNNQSPTDTMSELGADAPTWTVELDSKDFYQSQLACFITGQNGPYKPEWLTKTSFKISAPESLQTGRVKYNCTAPSIKHSGRFYWTSKLWITLPKDLAQPALTE</sequence>
<accession>A0A975D9N7</accession>
<comment type="subcellular location">
    <subcellularLocation>
        <location evidence="1">Secreted</location>
    </subcellularLocation>
</comment>
<dbReference type="SUPFAM" id="SSF88713">
    <property type="entry name" value="Glycoside hydrolase/deacetylase"/>
    <property type="match status" value="1"/>
</dbReference>
<evidence type="ECO:0000313" key="6">
    <source>
        <dbReference type="Proteomes" id="UP000682739"/>
    </source>
</evidence>
<evidence type="ECO:0000259" key="4">
    <source>
        <dbReference type="PROSITE" id="PS51677"/>
    </source>
</evidence>
<dbReference type="GO" id="GO:0005576">
    <property type="term" value="C:extracellular region"/>
    <property type="evidence" value="ECO:0007669"/>
    <property type="project" value="UniProtKB-SubCell"/>
</dbReference>
<dbReference type="EMBL" id="CP072110">
    <property type="protein sequence ID" value="QTH62913.1"/>
    <property type="molecule type" value="Genomic_DNA"/>
</dbReference>
<name>A0A975D9N7_9GAMM</name>
<dbReference type="RefSeq" id="WP_208830588.1">
    <property type="nucleotide sequence ID" value="NZ_CP072110.1"/>
</dbReference>
<dbReference type="AlphaFoldDB" id="A0A975D9N7"/>
<keyword evidence="2 3" id="KW-0732">Signal</keyword>
<proteinExistence type="predicted"/>
<dbReference type="GO" id="GO:0005975">
    <property type="term" value="P:carbohydrate metabolic process"/>
    <property type="evidence" value="ECO:0007669"/>
    <property type="project" value="InterPro"/>
</dbReference>
<dbReference type="PANTHER" id="PTHR34216">
    <property type="match status" value="1"/>
</dbReference>